<protein>
    <submittedName>
        <fullName evidence="2">Uncharacterized protein</fullName>
    </submittedName>
</protein>
<sequence length="220" mass="24709">MASHREEEQWAALRRSFTQAFTSLELGRRRWAKLSEEGKRALSHCTNSHLKLHYAEGEPSASPVRRQLALRALQQQQRSQDEARALLAELEGVLVKMQEAVALLRRRVEQAEAGRSAVRDAALFPSGLRAGDLLGCLEGFTSAYAREMALRRELVRELCGGWAREDVSSWESGARLALSAWVMQPYIEDAPMDLFFEEHSAEGIVSPPSGNRGQRHERKG</sequence>
<evidence type="ECO:0000313" key="2">
    <source>
        <dbReference type="EMBL" id="KAL1527153.1"/>
    </source>
</evidence>
<keyword evidence="3" id="KW-1185">Reference proteome</keyword>
<dbReference type="AlphaFoldDB" id="A0AB34K1X3"/>
<evidence type="ECO:0000313" key="3">
    <source>
        <dbReference type="Proteomes" id="UP001515480"/>
    </source>
</evidence>
<keyword evidence="1" id="KW-0175">Coiled coil</keyword>
<feature type="coiled-coil region" evidence="1">
    <location>
        <begin position="73"/>
        <end position="114"/>
    </location>
</feature>
<dbReference type="EMBL" id="JBGBPQ010000003">
    <property type="protein sequence ID" value="KAL1527153.1"/>
    <property type="molecule type" value="Genomic_DNA"/>
</dbReference>
<accession>A0AB34K1X3</accession>
<gene>
    <name evidence="2" type="ORF">AB1Y20_015833</name>
</gene>
<organism evidence="2 3">
    <name type="scientific">Prymnesium parvum</name>
    <name type="common">Toxic golden alga</name>
    <dbReference type="NCBI Taxonomy" id="97485"/>
    <lineage>
        <taxon>Eukaryota</taxon>
        <taxon>Haptista</taxon>
        <taxon>Haptophyta</taxon>
        <taxon>Prymnesiophyceae</taxon>
        <taxon>Prymnesiales</taxon>
        <taxon>Prymnesiaceae</taxon>
        <taxon>Prymnesium</taxon>
    </lineage>
</organism>
<reference evidence="2 3" key="1">
    <citation type="journal article" date="2024" name="Science">
        <title>Giant polyketide synthase enzymes in the biosynthesis of giant marine polyether toxins.</title>
        <authorList>
            <person name="Fallon T.R."/>
            <person name="Shende V.V."/>
            <person name="Wierzbicki I.H."/>
            <person name="Pendleton A.L."/>
            <person name="Watervoot N.F."/>
            <person name="Auber R.P."/>
            <person name="Gonzalez D.J."/>
            <person name="Wisecaver J.H."/>
            <person name="Moore B.S."/>
        </authorList>
    </citation>
    <scope>NUCLEOTIDE SEQUENCE [LARGE SCALE GENOMIC DNA]</scope>
    <source>
        <strain evidence="2 3">12B1</strain>
    </source>
</reference>
<proteinExistence type="predicted"/>
<name>A0AB34K1X3_PRYPA</name>
<evidence type="ECO:0000256" key="1">
    <source>
        <dbReference type="SAM" id="Coils"/>
    </source>
</evidence>
<comment type="caution">
    <text evidence="2">The sequence shown here is derived from an EMBL/GenBank/DDBJ whole genome shotgun (WGS) entry which is preliminary data.</text>
</comment>
<dbReference type="Proteomes" id="UP001515480">
    <property type="component" value="Unassembled WGS sequence"/>
</dbReference>